<proteinExistence type="predicted"/>
<dbReference type="InterPro" id="IPR022226">
    <property type="entry name" value="DUF3752"/>
</dbReference>
<dbReference type="RefSeq" id="XP_024580673.1">
    <property type="nucleotide sequence ID" value="XM_024730391.1"/>
</dbReference>
<accession>A0A0P1ATW9</accession>
<dbReference type="Proteomes" id="UP000054928">
    <property type="component" value="Unassembled WGS sequence"/>
</dbReference>
<evidence type="ECO:0000256" key="1">
    <source>
        <dbReference type="SAM" id="MobiDB-lite"/>
    </source>
</evidence>
<reference evidence="4" key="1">
    <citation type="submission" date="2014-09" db="EMBL/GenBank/DDBJ databases">
        <authorList>
            <person name="Sharma Rahul"/>
            <person name="Thines Marco"/>
        </authorList>
    </citation>
    <scope>NUCLEOTIDE SEQUENCE [LARGE SCALE GENOMIC DNA]</scope>
</reference>
<feature type="region of interest" description="Disordered" evidence="1">
    <location>
        <begin position="1"/>
        <end position="57"/>
    </location>
</feature>
<feature type="compositionally biased region" description="Basic residues" evidence="1">
    <location>
        <begin position="23"/>
        <end position="44"/>
    </location>
</feature>
<dbReference type="STRING" id="4781.A0A0P1ATW9"/>
<dbReference type="PANTHER" id="PTHR46370:SF1">
    <property type="entry name" value="GPALPP MOTIFS-CONTAINING PROTEIN 1"/>
    <property type="match status" value="1"/>
</dbReference>
<name>A0A0P1ATW9_PLAHL</name>
<dbReference type="GeneID" id="36395728"/>
<protein>
    <recommendedName>
        <fullName evidence="2">DUF3752 domain-containing protein</fullName>
    </recommendedName>
</protein>
<dbReference type="OrthoDB" id="73491at2759"/>
<organism evidence="3 4">
    <name type="scientific">Plasmopara halstedii</name>
    <name type="common">Downy mildew of sunflower</name>
    <dbReference type="NCBI Taxonomy" id="4781"/>
    <lineage>
        <taxon>Eukaryota</taxon>
        <taxon>Sar</taxon>
        <taxon>Stramenopiles</taxon>
        <taxon>Oomycota</taxon>
        <taxon>Peronosporomycetes</taxon>
        <taxon>Peronosporales</taxon>
        <taxon>Peronosporaceae</taxon>
        <taxon>Plasmopara</taxon>
    </lineage>
</organism>
<evidence type="ECO:0000313" key="3">
    <source>
        <dbReference type="EMBL" id="CEG44304.1"/>
    </source>
</evidence>
<feature type="domain" description="DUF3752" evidence="2">
    <location>
        <begin position="277"/>
        <end position="413"/>
    </location>
</feature>
<evidence type="ECO:0000313" key="4">
    <source>
        <dbReference type="Proteomes" id="UP000054928"/>
    </source>
</evidence>
<dbReference type="OMA" id="LGRMNME"/>
<feature type="compositionally biased region" description="Basic residues" evidence="1">
    <location>
        <begin position="1"/>
        <end position="15"/>
    </location>
</feature>
<keyword evidence="4" id="KW-1185">Reference proteome</keyword>
<dbReference type="EMBL" id="CCYD01001204">
    <property type="protein sequence ID" value="CEG44304.1"/>
    <property type="molecule type" value="Genomic_DNA"/>
</dbReference>
<sequence>MDDLTKRKRHKRHKRRLDDDKKMKKYKRHGGSGSKSRRILKRSYRVSDSDSDSSPGVDYGRAVNVVRELLTETPGLAKDLLELLQMIDKGKVAVIKGINDQRFRSKLKKLFPLLGLVKLDEPKGAYSKSDKVRLEGQDSLVNVFQSMLAGDSVRYQTVATEEIQTSCTQDAQAIQDKSVQKLRKRDFPIGPSLPPAGPVGFRLAEEHVEAEMTCIAEKLEKEQWNRALTGGKNELGNNMLMREAWMTMIPENSILKDSLGPQSHSFGKIVAFRSKEPVPVDKTWLSLPSERERAKRAKLDMELLGYVREENSNAATTSGDMTLVPMQSILPIANPEADEEMRKQMENFRKSRGPSLLEQHQRKQAERGNRGVNITRSTGGWNRTRDLVARQGMSGDDAERMISAAKQINSKFTTPEIARHFL</sequence>
<dbReference type="PANTHER" id="PTHR46370">
    <property type="entry name" value="GPALPP MOTIFS-CONTAINING PROTEIN 1"/>
    <property type="match status" value="1"/>
</dbReference>
<feature type="region of interest" description="Disordered" evidence="1">
    <location>
        <begin position="349"/>
        <end position="379"/>
    </location>
</feature>
<evidence type="ECO:0000259" key="2">
    <source>
        <dbReference type="Pfam" id="PF12572"/>
    </source>
</evidence>
<dbReference type="InterPro" id="IPR046331">
    <property type="entry name" value="GPAM1-like"/>
</dbReference>
<feature type="compositionally biased region" description="Basic and acidic residues" evidence="1">
    <location>
        <begin position="359"/>
        <end position="369"/>
    </location>
</feature>
<dbReference type="AlphaFoldDB" id="A0A0P1ATW9"/>
<dbReference type="Pfam" id="PF12572">
    <property type="entry name" value="DUF3752"/>
    <property type="match status" value="1"/>
</dbReference>